<feature type="domain" description="PAS" evidence="2">
    <location>
        <begin position="423"/>
        <end position="459"/>
    </location>
</feature>
<organism evidence="5 6">
    <name type="scientific">Georgfuchsia toluolica</name>
    <dbReference type="NCBI Taxonomy" id="424218"/>
    <lineage>
        <taxon>Bacteria</taxon>
        <taxon>Pseudomonadati</taxon>
        <taxon>Pseudomonadota</taxon>
        <taxon>Betaproteobacteria</taxon>
        <taxon>Nitrosomonadales</taxon>
        <taxon>Sterolibacteriaceae</taxon>
        <taxon>Georgfuchsia</taxon>
    </lineage>
</organism>
<dbReference type="Gene3D" id="3.30.450.20">
    <property type="entry name" value="PAS domain"/>
    <property type="match status" value="1"/>
</dbReference>
<protein>
    <submittedName>
        <fullName evidence="5">Diguanylate cyclase</fullName>
    </submittedName>
</protein>
<dbReference type="SUPFAM" id="SSF141868">
    <property type="entry name" value="EAL domain-like"/>
    <property type="match status" value="1"/>
</dbReference>
<feature type="transmembrane region" description="Helical" evidence="1">
    <location>
        <begin position="238"/>
        <end position="257"/>
    </location>
</feature>
<dbReference type="InterPro" id="IPR043128">
    <property type="entry name" value="Rev_trsase/Diguanyl_cyclase"/>
</dbReference>
<dbReference type="NCBIfam" id="TIGR00254">
    <property type="entry name" value="GGDEF"/>
    <property type="match status" value="1"/>
</dbReference>
<dbReference type="Pfam" id="PF00563">
    <property type="entry name" value="EAL"/>
    <property type="match status" value="1"/>
</dbReference>
<sequence>MSLKRIIRGIFGKLTSCSMWAETSVADSLLFGFSALLVPAAITIMTFVAALAWPAHYKEFSSAASIPFLALEEPKTGIGFDPAAARYQLRNMDVGNVYEMQTHLSEQPFWLLFSPAAGMAASSSILAFPSRHALRIACWDADTLIPLGEAGQIGTTGMLVRAKADFALALSTDKTSRLICNAQFSGPARITVQQWPLNGFIKSQGAFDRDSGLLDGGLAILTIFITLTALINREWIHVLFAAWMVANLRIAALSAGFDTLWFGQEIPLDWIFPLRRMAMASYCALTIILFSRLFATELKQVGCSRLLTWVRWSIFPLLICALIMPYRYFLPVFWALSVFSVGSIIFAIARILMVTQSTVAIWYALSIATTVAANFNEVIAASIGIGALIGIFNSVTAALISSLMAALAIAEQIRQDRIAKRKAEAELRKTYDAMPIGLFTLDRDGSFLRINPSLQAMVGGPATPNVIWADIFGMESWQKLARALELETTCEMEISLTDGEHKRSFLVRATSANDQIEGSLQDITQRTLATEQLQFLAEHDPLTRMLNRRGLEAMFNRLSGRTLALAYIDLDRFKLINDLHGHGTGDAVLKQICKQINAMLQPGMQHLGRVGGDEFVIIFDSNDIAACETQCHDIIGHIFNQLFHADEKAFLVNASIGLIEVAPATRLSDAISTADRACRSGKATGANSVVVYRKNAAEFAERAEELRIMQQIEQNEFPKDLLLYAQPFMSLSEPYQSLNFEFLLRMKDSETSDIISAFKMIKIAEISGRIALIDRWVFLTALEWLENHHNQLGNTRVANVNLSGGSMNDARFVEDVFAMLADHPNAARKLCIEITESVALNDIEHSRRFVERANKFGTRLALDDFGAGYTSFSYLRQLSADAIKIDGQFVIGAISHPANMAIVSAISDLSRNLGMQSIAEWVEDLDTLKALVSIGIDHVQGFVICRPLPLDQLLTMSSAADFIQDPDVAAYVRSLQTADSWDMQDFNLKGLH</sequence>
<dbReference type="InterPro" id="IPR052155">
    <property type="entry name" value="Biofilm_reg_signaling"/>
</dbReference>
<dbReference type="Gene3D" id="3.20.20.450">
    <property type="entry name" value="EAL domain"/>
    <property type="match status" value="1"/>
</dbReference>
<dbReference type="SUPFAM" id="SSF55785">
    <property type="entry name" value="PYP-like sensor domain (PAS domain)"/>
    <property type="match status" value="1"/>
</dbReference>
<dbReference type="CDD" id="cd01948">
    <property type="entry name" value="EAL"/>
    <property type="match status" value="1"/>
</dbReference>
<dbReference type="InterPro" id="IPR029787">
    <property type="entry name" value="Nucleotide_cyclase"/>
</dbReference>
<feature type="transmembrane region" description="Helical" evidence="1">
    <location>
        <begin position="306"/>
        <end position="326"/>
    </location>
</feature>
<evidence type="ECO:0000259" key="4">
    <source>
        <dbReference type="PROSITE" id="PS50887"/>
    </source>
</evidence>
<evidence type="ECO:0000313" key="6">
    <source>
        <dbReference type="Proteomes" id="UP000742786"/>
    </source>
</evidence>
<evidence type="ECO:0000259" key="2">
    <source>
        <dbReference type="PROSITE" id="PS50112"/>
    </source>
</evidence>
<dbReference type="PROSITE" id="PS50883">
    <property type="entry name" value="EAL"/>
    <property type="match status" value="1"/>
</dbReference>
<keyword evidence="1" id="KW-1133">Transmembrane helix</keyword>
<dbReference type="EMBL" id="CAJQUM010000001">
    <property type="protein sequence ID" value="CAG4882258.1"/>
    <property type="molecule type" value="Genomic_DNA"/>
</dbReference>
<feature type="transmembrane region" description="Helical" evidence="1">
    <location>
        <begin position="385"/>
        <end position="410"/>
    </location>
</feature>
<feature type="transmembrane region" description="Helical" evidence="1">
    <location>
        <begin position="109"/>
        <end position="128"/>
    </location>
</feature>
<feature type="domain" description="GGDEF" evidence="4">
    <location>
        <begin position="561"/>
        <end position="694"/>
    </location>
</feature>
<feature type="transmembrane region" description="Helical" evidence="1">
    <location>
        <begin position="277"/>
        <end position="294"/>
    </location>
</feature>
<dbReference type="CDD" id="cd01949">
    <property type="entry name" value="GGDEF"/>
    <property type="match status" value="1"/>
</dbReference>
<dbReference type="AlphaFoldDB" id="A0A916J0B4"/>
<dbReference type="SMART" id="SM00052">
    <property type="entry name" value="EAL"/>
    <property type="match status" value="1"/>
</dbReference>
<proteinExistence type="predicted"/>
<dbReference type="PANTHER" id="PTHR44757:SF2">
    <property type="entry name" value="BIOFILM ARCHITECTURE MAINTENANCE PROTEIN MBAA"/>
    <property type="match status" value="1"/>
</dbReference>
<feature type="transmembrane region" description="Helical" evidence="1">
    <location>
        <begin position="29"/>
        <end position="53"/>
    </location>
</feature>
<dbReference type="InterPro" id="IPR000014">
    <property type="entry name" value="PAS"/>
</dbReference>
<dbReference type="PROSITE" id="PS50112">
    <property type="entry name" value="PAS"/>
    <property type="match status" value="1"/>
</dbReference>
<dbReference type="SUPFAM" id="SSF55073">
    <property type="entry name" value="Nucleotide cyclase"/>
    <property type="match status" value="1"/>
</dbReference>
<comment type="caution">
    <text evidence="5">The sequence shown here is derived from an EMBL/GenBank/DDBJ whole genome shotgun (WGS) entry which is preliminary data.</text>
</comment>
<dbReference type="InterPro" id="IPR001633">
    <property type="entry name" value="EAL_dom"/>
</dbReference>
<dbReference type="PANTHER" id="PTHR44757">
    <property type="entry name" value="DIGUANYLATE CYCLASE DGCP"/>
    <property type="match status" value="1"/>
</dbReference>
<dbReference type="SMART" id="SM00267">
    <property type="entry name" value="GGDEF"/>
    <property type="match status" value="1"/>
</dbReference>
<evidence type="ECO:0000313" key="5">
    <source>
        <dbReference type="EMBL" id="CAG4882258.1"/>
    </source>
</evidence>
<gene>
    <name evidence="5" type="ORF">GTOL_10140</name>
</gene>
<name>A0A916J0B4_9PROT</name>
<accession>A0A916J0B4</accession>
<dbReference type="Gene3D" id="3.30.70.270">
    <property type="match status" value="1"/>
</dbReference>
<dbReference type="Proteomes" id="UP000742786">
    <property type="component" value="Unassembled WGS sequence"/>
</dbReference>
<evidence type="ECO:0000259" key="3">
    <source>
        <dbReference type="PROSITE" id="PS50883"/>
    </source>
</evidence>
<dbReference type="PROSITE" id="PS50887">
    <property type="entry name" value="GGDEF"/>
    <property type="match status" value="1"/>
</dbReference>
<feature type="domain" description="EAL" evidence="3">
    <location>
        <begin position="701"/>
        <end position="961"/>
    </location>
</feature>
<keyword evidence="6" id="KW-1185">Reference proteome</keyword>
<dbReference type="InterPro" id="IPR000160">
    <property type="entry name" value="GGDEF_dom"/>
</dbReference>
<dbReference type="Pfam" id="PF00990">
    <property type="entry name" value="GGDEF"/>
    <property type="match status" value="1"/>
</dbReference>
<dbReference type="InterPro" id="IPR035919">
    <property type="entry name" value="EAL_sf"/>
</dbReference>
<evidence type="ECO:0000256" key="1">
    <source>
        <dbReference type="SAM" id="Phobius"/>
    </source>
</evidence>
<reference evidence="5" key="1">
    <citation type="submission" date="2021-04" db="EMBL/GenBank/DDBJ databases">
        <authorList>
            <person name="Hornung B."/>
        </authorList>
    </citation>
    <scope>NUCLEOTIDE SEQUENCE</scope>
    <source>
        <strain evidence="5">G5G6</strain>
    </source>
</reference>
<keyword evidence="1" id="KW-0472">Membrane</keyword>
<dbReference type="InterPro" id="IPR035965">
    <property type="entry name" value="PAS-like_dom_sf"/>
</dbReference>
<keyword evidence="1" id="KW-0812">Transmembrane</keyword>